<keyword evidence="2" id="KW-1185">Reference proteome</keyword>
<proteinExistence type="predicted"/>
<name>A0A3N0B5P4_9ACTN</name>
<dbReference type="RefSeq" id="WP_123207992.1">
    <property type="nucleotide sequence ID" value="NZ_JBHTHO010000013.1"/>
</dbReference>
<reference evidence="2" key="1">
    <citation type="submission" date="2018-05" db="EMBL/GenBank/DDBJ databases">
        <title>Genome Sequencing of selected type strains of the family Eggerthellaceae.</title>
        <authorList>
            <person name="Danylec N."/>
            <person name="Stoll D.A."/>
            <person name="Doetsch A."/>
            <person name="Huch M."/>
        </authorList>
    </citation>
    <scope>NUCLEOTIDE SEQUENCE [LARGE SCALE GENOMIC DNA]</scope>
    <source>
        <strain evidence="2">DSM 24851</strain>
    </source>
</reference>
<gene>
    <name evidence="1" type="ORF">DMP06_01655</name>
</gene>
<evidence type="ECO:0000313" key="1">
    <source>
        <dbReference type="EMBL" id="RNL42134.1"/>
    </source>
</evidence>
<comment type="caution">
    <text evidence="1">The sequence shown here is derived from an EMBL/GenBank/DDBJ whole genome shotgun (WGS) entry which is preliminary data.</text>
</comment>
<accession>A0A3N0B5P4</accession>
<dbReference type="EMBL" id="QIBX01000001">
    <property type="protein sequence ID" value="RNL42134.1"/>
    <property type="molecule type" value="Genomic_DNA"/>
</dbReference>
<protein>
    <submittedName>
        <fullName evidence="1">Uncharacterized protein</fullName>
    </submittedName>
</protein>
<dbReference type="OrthoDB" id="3177261at2"/>
<dbReference type="Proteomes" id="UP000269591">
    <property type="component" value="Unassembled WGS sequence"/>
</dbReference>
<dbReference type="AlphaFoldDB" id="A0A3N0B5P4"/>
<sequence length="279" mass="31547">MAQHDSTDFLIDDSDLESFDPLADFEADEEIDDIPIESGLFDPQDAGFPDAKTLAEDTEKARLQPAEVRTADLMDAMKNQRSVLLGILDFVQELRTDEDTVALIKELKKDNYSVYSPDNFCLLLRRAGAIERVTADGTSFEGVVLEPNRVIIDGAEFWEPADQPELFWSITPVGQAALDGFQPRTLIRQTLEAEPEYRGIYRTIIERIDCEEGADQKALSKMYDNKPVVEKPRLFVERFINHLSEAGAIEWKDKAWRLTEPGREAYAVLDELDKAASNE</sequence>
<organism evidence="1 2">
    <name type="scientific">Slackia equolifaciens</name>
    <dbReference type="NCBI Taxonomy" id="498718"/>
    <lineage>
        <taxon>Bacteria</taxon>
        <taxon>Bacillati</taxon>
        <taxon>Actinomycetota</taxon>
        <taxon>Coriobacteriia</taxon>
        <taxon>Eggerthellales</taxon>
        <taxon>Eggerthellaceae</taxon>
        <taxon>Slackia</taxon>
    </lineage>
</organism>
<evidence type="ECO:0000313" key="2">
    <source>
        <dbReference type="Proteomes" id="UP000269591"/>
    </source>
</evidence>